<keyword evidence="2" id="KW-1185">Reference proteome</keyword>
<dbReference type="EMBL" id="CP036272">
    <property type="protein sequence ID" value="QDT62413.1"/>
    <property type="molecule type" value="Genomic_DNA"/>
</dbReference>
<accession>A0A517T218</accession>
<dbReference type="RefSeq" id="WP_145277163.1">
    <property type="nucleotide sequence ID" value="NZ_CP036272.1"/>
</dbReference>
<dbReference type="Proteomes" id="UP000315003">
    <property type="component" value="Chromosome"/>
</dbReference>
<gene>
    <name evidence="1" type="ORF">SV7mr_49610</name>
</gene>
<dbReference type="AlphaFoldDB" id="A0A517T218"/>
<evidence type="ECO:0000313" key="1">
    <source>
        <dbReference type="EMBL" id="QDT62413.1"/>
    </source>
</evidence>
<evidence type="ECO:0000313" key="2">
    <source>
        <dbReference type="Proteomes" id="UP000315003"/>
    </source>
</evidence>
<dbReference type="OrthoDB" id="287569at2"/>
<reference evidence="1 2" key="1">
    <citation type="submission" date="2019-02" db="EMBL/GenBank/DDBJ databases">
        <title>Deep-cultivation of Planctomycetes and their phenomic and genomic characterization uncovers novel biology.</title>
        <authorList>
            <person name="Wiegand S."/>
            <person name="Jogler M."/>
            <person name="Boedeker C."/>
            <person name="Pinto D."/>
            <person name="Vollmers J."/>
            <person name="Rivas-Marin E."/>
            <person name="Kohn T."/>
            <person name="Peeters S.H."/>
            <person name="Heuer A."/>
            <person name="Rast P."/>
            <person name="Oberbeckmann S."/>
            <person name="Bunk B."/>
            <person name="Jeske O."/>
            <person name="Meyerdierks A."/>
            <person name="Storesund J.E."/>
            <person name="Kallscheuer N."/>
            <person name="Luecker S."/>
            <person name="Lage O.M."/>
            <person name="Pohl T."/>
            <person name="Merkel B.J."/>
            <person name="Hornburger P."/>
            <person name="Mueller R.-W."/>
            <person name="Bruemmer F."/>
            <person name="Labrenz M."/>
            <person name="Spormann A.M."/>
            <person name="Op den Camp H."/>
            <person name="Overmann J."/>
            <person name="Amann R."/>
            <person name="Jetten M.S.M."/>
            <person name="Mascher T."/>
            <person name="Medema M.H."/>
            <person name="Devos D.P."/>
            <person name="Kaster A.-K."/>
            <person name="Ovreas L."/>
            <person name="Rohde M."/>
            <person name="Galperin M.Y."/>
            <person name="Jogler C."/>
        </authorList>
    </citation>
    <scope>NUCLEOTIDE SEQUENCE [LARGE SCALE GENOMIC DNA]</scope>
    <source>
        <strain evidence="1 2">SV_7m_r</strain>
    </source>
</reference>
<protein>
    <submittedName>
        <fullName evidence="1">Uncharacterized protein</fullName>
    </submittedName>
</protein>
<name>A0A517T218_9BACT</name>
<proteinExistence type="predicted"/>
<organism evidence="1 2">
    <name type="scientific">Stieleria bergensis</name>
    <dbReference type="NCBI Taxonomy" id="2528025"/>
    <lineage>
        <taxon>Bacteria</taxon>
        <taxon>Pseudomonadati</taxon>
        <taxon>Planctomycetota</taxon>
        <taxon>Planctomycetia</taxon>
        <taxon>Pirellulales</taxon>
        <taxon>Pirellulaceae</taxon>
        <taxon>Stieleria</taxon>
    </lineage>
</organism>
<sequence length="76" mass="8389">MFIGDVRQIEDLAEGETATPEPDMGYELRTANGDRFELGTVEHLVRRGDMIIARTTAGEEFAVVGRNAHVLVPLSF</sequence>